<feature type="binding site" evidence="12">
    <location>
        <position position="60"/>
    </location>
    <ligand>
        <name>CoA</name>
        <dbReference type="ChEBI" id="CHEBI:57287"/>
    </ligand>
</feature>
<evidence type="ECO:0000256" key="4">
    <source>
        <dbReference type="ARBA" id="ARBA00011503"/>
    </source>
</evidence>
<comment type="similarity">
    <text evidence="3">Belongs to the P-Pant transferase superfamily. EntD family.</text>
</comment>
<dbReference type="GeneID" id="70908314"/>
<evidence type="ECO:0000256" key="1">
    <source>
        <dbReference type="ARBA" id="ARBA00003937"/>
    </source>
</evidence>
<comment type="catalytic activity">
    <reaction evidence="10">
        <text>apo-[aryl-carrier protein] + CoA = holo-[aryl-carrier protein] + adenosine 3',5'-bisphosphate + H(+)</text>
        <dbReference type="Rhea" id="RHEA:48404"/>
        <dbReference type="Rhea" id="RHEA-COMP:15903"/>
        <dbReference type="Rhea" id="RHEA-COMP:17557"/>
        <dbReference type="ChEBI" id="CHEBI:15378"/>
        <dbReference type="ChEBI" id="CHEBI:29999"/>
        <dbReference type="ChEBI" id="CHEBI:57287"/>
        <dbReference type="ChEBI" id="CHEBI:58343"/>
        <dbReference type="ChEBI" id="CHEBI:64479"/>
    </reaction>
</comment>
<sequence length="239" mass="27253">MLAAFIDEVEWITFPQTKDGVIYPGFSARSHFHLAAYSDRLFTEAEIPFNDSLERSVPKRRAEFLAGRCLAKQVLSRLGYEGFVLNCAEDRSPRWPENVSGSLSHSANSVLCAAHIHNNNAPACVGVDIEDFMSAKRAESLWPGLVDEEEYHWLHAQNDEFRCLLTLNFSAKESLFKALYPRIKRYFDFLDARMVTLDSAKQCFELELLSNLTPEFCAGRRFQGSYLKRADDITTFLCC</sequence>
<dbReference type="Proteomes" id="UP000285972">
    <property type="component" value="Unassembled WGS sequence"/>
</dbReference>
<dbReference type="UniPathway" id="UPA00017"/>
<evidence type="ECO:0000256" key="2">
    <source>
        <dbReference type="ARBA" id="ARBA00004993"/>
    </source>
</evidence>
<dbReference type="PANTHER" id="PTHR38096">
    <property type="entry name" value="ENTEROBACTIN SYNTHASE COMPONENT D"/>
    <property type="match status" value="1"/>
</dbReference>
<comment type="catalytic activity">
    <reaction evidence="11">
        <text>apo-[peptidyl-carrier protein] + CoA = holo-[peptidyl-carrier protein] + adenosine 3',5'-bisphosphate + H(+)</text>
        <dbReference type="Rhea" id="RHEA:46228"/>
        <dbReference type="Rhea" id="RHEA-COMP:11479"/>
        <dbReference type="Rhea" id="RHEA-COMP:11480"/>
        <dbReference type="ChEBI" id="CHEBI:15378"/>
        <dbReference type="ChEBI" id="CHEBI:29999"/>
        <dbReference type="ChEBI" id="CHEBI:57287"/>
        <dbReference type="ChEBI" id="CHEBI:58343"/>
        <dbReference type="ChEBI" id="CHEBI:64479"/>
    </reaction>
</comment>
<dbReference type="InterPro" id="IPR041354">
    <property type="entry name" value="4PPT_N"/>
</dbReference>
<evidence type="ECO:0000256" key="9">
    <source>
        <dbReference type="ARBA" id="ARBA00031996"/>
    </source>
</evidence>
<evidence type="ECO:0000259" key="15">
    <source>
        <dbReference type="Pfam" id="PF17837"/>
    </source>
</evidence>
<feature type="binding site" evidence="12">
    <location>
        <begin position="104"/>
        <end position="105"/>
    </location>
    <ligand>
        <name>CoA</name>
        <dbReference type="ChEBI" id="CHEBI:57287"/>
    </ligand>
</feature>
<dbReference type="EMBL" id="MJLX01000073">
    <property type="protein sequence ID" value="RLM17938.1"/>
    <property type="molecule type" value="Genomic_DNA"/>
</dbReference>
<name>A0A0G4JRP2_9GAMM</name>
<dbReference type="KEGG" id="bgj:AWC36_16000"/>
<dbReference type="InterPro" id="IPR003542">
    <property type="entry name" value="Enbac_synth_compD-like"/>
</dbReference>
<feature type="binding site" evidence="13">
    <location>
        <position position="130"/>
    </location>
    <ligand>
        <name>Mg(2+)</name>
        <dbReference type="ChEBI" id="CHEBI:18420"/>
    </ligand>
</feature>
<reference evidence="16" key="1">
    <citation type="submission" date="2015-01" db="EMBL/GenBank/DDBJ databases">
        <authorList>
            <person name="Xiang T."/>
            <person name="Song Y."/>
            <person name="Huang L."/>
            <person name="Wang B."/>
            <person name="Wu P."/>
        </authorList>
    </citation>
    <scope>NUCLEOTIDE SEQUENCE [LARGE SCALE GENOMIC DNA]</scope>
    <source>
        <strain evidence="16">OBR1</strain>
    </source>
</reference>
<dbReference type="GO" id="GO:0008897">
    <property type="term" value="F:holo-[acyl-carrier-protein] synthase activity"/>
    <property type="evidence" value="ECO:0007669"/>
    <property type="project" value="InterPro"/>
</dbReference>
<keyword evidence="7" id="KW-0259">Enterobactin biosynthesis</keyword>
<protein>
    <recommendedName>
        <fullName evidence="5">Enterobactin synthase component D</fullName>
    </recommendedName>
    <alternativeName>
        <fullName evidence="8">4'-phosphopantetheinyl transferase EntD</fullName>
    </alternativeName>
    <alternativeName>
        <fullName evidence="9">Enterochelin synthase D</fullName>
    </alternativeName>
</protein>
<feature type="binding site" evidence="12">
    <location>
        <position position="173"/>
    </location>
    <ligand>
        <name>CoA</name>
        <dbReference type="ChEBI" id="CHEBI:57287"/>
    </ligand>
</feature>
<comment type="cofactor">
    <cofactor evidence="13">
        <name>Mg(2+)</name>
        <dbReference type="ChEBI" id="CHEBI:18420"/>
    </cofactor>
</comment>
<dbReference type="PRINTS" id="PR01399">
    <property type="entry name" value="ENTSNTHTASED"/>
</dbReference>
<feature type="binding site" evidence="13">
    <location>
        <position position="129"/>
    </location>
    <ligand>
        <name>Mg(2+)</name>
        <dbReference type="ChEBI" id="CHEBI:18420"/>
    </ligand>
</feature>
<evidence type="ECO:0000256" key="10">
    <source>
        <dbReference type="ARBA" id="ARBA00049176"/>
    </source>
</evidence>
<keyword evidence="18" id="KW-1185">Reference proteome</keyword>
<feature type="binding site" evidence="12">
    <location>
        <position position="128"/>
    </location>
    <ligand>
        <name>CoA</name>
        <dbReference type="ChEBI" id="CHEBI:57287"/>
    </ligand>
</feature>
<evidence type="ECO:0000256" key="13">
    <source>
        <dbReference type="PIRSR" id="PIRSR603542-2"/>
    </source>
</evidence>
<accession>A0A0G4JRP2</accession>
<keyword evidence="13" id="KW-0460">Magnesium</keyword>
<evidence type="ECO:0000256" key="5">
    <source>
        <dbReference type="ARBA" id="ARBA00019087"/>
    </source>
</evidence>
<dbReference type="Pfam" id="PF01648">
    <property type="entry name" value="ACPS"/>
    <property type="match status" value="1"/>
</dbReference>
<evidence type="ECO:0000256" key="8">
    <source>
        <dbReference type="ARBA" id="ARBA00029894"/>
    </source>
</evidence>
<dbReference type="InterPro" id="IPR008278">
    <property type="entry name" value="4-PPantetheinyl_Trfase_dom"/>
</dbReference>
<feature type="domain" description="4'-phosphopantetheinyl transferase N-terminal" evidence="15">
    <location>
        <begin position="53"/>
        <end position="114"/>
    </location>
</feature>
<dbReference type="AlphaFoldDB" id="A0A0G4JRP2"/>
<evidence type="ECO:0000313" key="18">
    <source>
        <dbReference type="Proteomes" id="UP000044377"/>
    </source>
</evidence>
<dbReference type="SUPFAM" id="SSF56214">
    <property type="entry name" value="4'-phosphopantetheinyl transferase"/>
    <property type="match status" value="1"/>
</dbReference>
<feature type="binding site" evidence="12">
    <location>
        <position position="68"/>
    </location>
    <ligand>
        <name>CoA</name>
        <dbReference type="ChEBI" id="CHEBI:57287"/>
    </ligand>
</feature>
<evidence type="ECO:0000313" key="16">
    <source>
        <dbReference type="EMBL" id="CPR14585.1"/>
    </source>
</evidence>
<dbReference type="GO" id="GO:0000287">
    <property type="term" value="F:magnesium ion binding"/>
    <property type="evidence" value="ECO:0007669"/>
    <property type="project" value="InterPro"/>
</dbReference>
<keyword evidence="13" id="KW-0479">Metal-binding</keyword>
<feature type="binding site" evidence="13">
    <location>
        <position position="128"/>
    </location>
    <ligand>
        <name>Mg(2+)</name>
        <dbReference type="ChEBI" id="CHEBI:18420"/>
    </ligand>
</feature>
<evidence type="ECO:0000259" key="14">
    <source>
        <dbReference type="Pfam" id="PF01648"/>
    </source>
</evidence>
<dbReference type="PANTHER" id="PTHR38096:SF1">
    <property type="entry name" value="ENTEROBACTIN SYNTHASE COMPONENT D"/>
    <property type="match status" value="1"/>
</dbReference>
<evidence type="ECO:0000256" key="3">
    <source>
        <dbReference type="ARBA" id="ARBA00008342"/>
    </source>
</evidence>
<evidence type="ECO:0000313" key="19">
    <source>
        <dbReference type="Proteomes" id="UP000285972"/>
    </source>
</evidence>
<reference evidence="18" key="2">
    <citation type="submission" date="2015-01" db="EMBL/GenBank/DDBJ databases">
        <authorList>
            <person name="Paterson Steve"/>
        </authorList>
    </citation>
    <scope>NUCLEOTIDE SEQUENCE [LARGE SCALE GENOMIC DNA]</scope>
    <source>
        <strain evidence="18">OBR1</strain>
    </source>
</reference>
<organism evidence="16 18">
    <name type="scientific">Brenneria goodwinii</name>
    <dbReference type="NCBI Taxonomy" id="1109412"/>
    <lineage>
        <taxon>Bacteria</taxon>
        <taxon>Pseudomonadati</taxon>
        <taxon>Pseudomonadota</taxon>
        <taxon>Gammaproteobacteria</taxon>
        <taxon>Enterobacterales</taxon>
        <taxon>Pectobacteriaceae</taxon>
        <taxon>Brenneria</taxon>
    </lineage>
</organism>
<feature type="binding site" evidence="12">
    <location>
        <position position="177"/>
    </location>
    <ligand>
        <name>CoA</name>
        <dbReference type="ChEBI" id="CHEBI:57287"/>
    </ligand>
</feature>
<comment type="function">
    <text evidence="1">Involved in the biosynthesis of the siderophore enterobactin (enterochelin), which is a macrocyclic trimeric lactone of N-(2,3-dihydroxybenzoyl)-serine. The serine trilactone serves as a scaffolding for the three catechol functionalities that provide hexadentate coordination for the tightly ligated iron(2+) atoms. Plays an essential role in the assembly of the enterobactin by catalyzing the transfer of the 4'-phosphopantetheine (Ppant) moiety from coenzyme A to the apo-domains of both EntB (ArCP domain) and EntF (PCP domain) to yield their holo-forms which make them competent for the activation of 2,3-dihydroxybenzoate (DHB) and L-serine, respectively.</text>
</comment>
<reference evidence="17 19" key="3">
    <citation type="submission" date="2016-09" db="EMBL/GenBank/DDBJ databases">
        <authorList>
            <person name="Doonan J."/>
            <person name="Pachebat J.A."/>
            <person name="Golyshin P.N."/>
            <person name="Denman S."/>
            <person name="Mcdonald J.E."/>
        </authorList>
    </citation>
    <scope>NUCLEOTIDE SEQUENCE [LARGE SCALE GENOMIC DNA]</scope>
    <source>
        <strain evidence="17 19">FRB141</strain>
    </source>
</reference>
<comment type="subunit">
    <text evidence="4">EntB, EntD, EntE, and EntF form a multienzyme complex called enterobactin synthase.</text>
</comment>
<dbReference type="GO" id="GO:0005886">
    <property type="term" value="C:plasma membrane"/>
    <property type="evidence" value="ECO:0007669"/>
    <property type="project" value="TreeGrafter"/>
</dbReference>
<proteinExistence type="inferred from homology"/>
<comment type="pathway">
    <text evidence="2">Siderophore biosynthesis; enterobactin biosynthesis.</text>
</comment>
<evidence type="ECO:0000256" key="6">
    <source>
        <dbReference type="ARBA" id="ARBA00022679"/>
    </source>
</evidence>
<evidence type="ECO:0000256" key="7">
    <source>
        <dbReference type="ARBA" id="ARBA00023191"/>
    </source>
</evidence>
<dbReference type="RefSeq" id="WP_048636378.1">
    <property type="nucleotide sequence ID" value="NZ_CGIG01000001.1"/>
</dbReference>
<evidence type="ECO:0000256" key="11">
    <source>
        <dbReference type="ARBA" id="ARBA00049191"/>
    </source>
</evidence>
<evidence type="ECO:0000256" key="12">
    <source>
        <dbReference type="PIRSR" id="PIRSR603542-1"/>
    </source>
</evidence>
<gene>
    <name evidence="17" type="ORF">BIY26_19680</name>
    <name evidence="16" type="ORF">BN1221_01000c</name>
</gene>
<feature type="domain" description="4'-phosphopantetheinyl transferase" evidence="14">
    <location>
        <begin position="125"/>
        <end position="205"/>
    </location>
</feature>
<evidence type="ECO:0000313" key="17">
    <source>
        <dbReference type="EMBL" id="RLM17938.1"/>
    </source>
</evidence>
<dbReference type="InterPro" id="IPR037143">
    <property type="entry name" value="4-PPantetheinyl_Trfase_dom_sf"/>
</dbReference>
<dbReference type="EMBL" id="CGIG01000001">
    <property type="protein sequence ID" value="CPR14585.1"/>
    <property type="molecule type" value="Genomic_DNA"/>
</dbReference>
<dbReference type="GO" id="GO:0009239">
    <property type="term" value="P:enterobactin biosynthetic process"/>
    <property type="evidence" value="ECO:0007669"/>
    <property type="project" value="UniProtKB-UniPathway"/>
</dbReference>
<dbReference type="OrthoDB" id="8210607at2"/>
<dbReference type="Pfam" id="PF17837">
    <property type="entry name" value="4PPT_N"/>
    <property type="match status" value="1"/>
</dbReference>
<dbReference type="GO" id="GO:0009366">
    <property type="term" value="C:enterobactin synthetase complex"/>
    <property type="evidence" value="ECO:0007669"/>
    <property type="project" value="InterPro"/>
</dbReference>
<dbReference type="Gene3D" id="3.90.470.20">
    <property type="entry name" value="4'-phosphopantetheinyl transferase domain"/>
    <property type="match status" value="1"/>
</dbReference>
<dbReference type="Proteomes" id="UP000044377">
    <property type="component" value="Unassembled WGS sequence"/>
</dbReference>
<dbReference type="STRING" id="1109412.BN1221_01000c"/>
<keyword evidence="6 16" id="KW-0808">Transferase</keyword>